<evidence type="ECO:0000256" key="5">
    <source>
        <dbReference type="ARBA" id="ARBA00022989"/>
    </source>
</evidence>
<evidence type="ECO:0000256" key="2">
    <source>
        <dbReference type="ARBA" id="ARBA00005745"/>
    </source>
</evidence>
<evidence type="ECO:0000256" key="4">
    <source>
        <dbReference type="ARBA" id="ARBA00022692"/>
    </source>
</evidence>
<dbReference type="PANTHER" id="PTHR30012:SF0">
    <property type="entry name" value="TYPE II SECRETION SYSTEM PROTEIN F-RELATED"/>
    <property type="match status" value="1"/>
</dbReference>
<evidence type="ECO:0000313" key="8">
    <source>
        <dbReference type="Proteomes" id="UP001215533"/>
    </source>
</evidence>
<proteinExistence type="inferred from homology"/>
<dbReference type="RefSeq" id="WP_004270906.1">
    <property type="nucleotide sequence ID" value="NZ_CP015494.1"/>
</dbReference>
<protein>
    <submittedName>
        <fullName evidence="7">Type II secretion system F family protein</fullName>
    </submittedName>
</protein>
<keyword evidence="4" id="KW-0812">Transmembrane</keyword>
<dbReference type="Gene3D" id="1.20.81.30">
    <property type="entry name" value="Type II secretion system (T2SS), domain F"/>
    <property type="match status" value="1"/>
</dbReference>
<comment type="similarity">
    <text evidence="2">Belongs to the GSP F family.</text>
</comment>
<keyword evidence="5" id="KW-1133">Transmembrane helix</keyword>
<dbReference type="Pfam" id="PF00482">
    <property type="entry name" value="T2SSF"/>
    <property type="match status" value="2"/>
</dbReference>
<evidence type="ECO:0000313" key="7">
    <source>
        <dbReference type="EMBL" id="WDC91812.1"/>
    </source>
</evidence>
<dbReference type="Proteomes" id="UP001215533">
    <property type="component" value="Chromosome"/>
</dbReference>
<evidence type="ECO:0000256" key="6">
    <source>
        <dbReference type="ARBA" id="ARBA00023136"/>
    </source>
</evidence>
<evidence type="ECO:0000256" key="1">
    <source>
        <dbReference type="ARBA" id="ARBA00004651"/>
    </source>
</evidence>
<dbReference type="InterPro" id="IPR003004">
    <property type="entry name" value="GspF/PilC"/>
</dbReference>
<organism evidence="7 8">
    <name type="scientific">Latilactobacillus curvatus</name>
    <name type="common">Lactobacillus curvatus</name>
    <dbReference type="NCBI Taxonomy" id="28038"/>
    <lineage>
        <taxon>Bacteria</taxon>
        <taxon>Bacillati</taxon>
        <taxon>Bacillota</taxon>
        <taxon>Bacilli</taxon>
        <taxon>Lactobacillales</taxon>
        <taxon>Lactobacillaceae</taxon>
        <taxon>Latilactobacillus</taxon>
    </lineage>
</organism>
<dbReference type="OrthoDB" id="2145980at2"/>
<keyword evidence="3" id="KW-1003">Cell membrane</keyword>
<dbReference type="AlphaFoldDB" id="A0A1B2A6B9"/>
<comment type="subcellular location">
    <subcellularLocation>
        <location evidence="1">Cell membrane</location>
        <topology evidence="1">Multi-pass membrane protein</topology>
    </subcellularLocation>
</comment>
<name>A0A1B2A6B9_LATCU</name>
<dbReference type="InterPro" id="IPR042094">
    <property type="entry name" value="T2SS_GspF_sf"/>
</dbReference>
<reference evidence="7" key="1">
    <citation type="submission" date="2023-02" db="EMBL/GenBank/DDBJ databases">
        <title>Complete genome sequence of Lactobacillus curvatus CACC879 isolated from Pig feces.</title>
        <authorList>
            <person name="Park S."/>
            <person name="Park M.A."/>
            <person name="Kim D.-H."/>
            <person name="Kim Y."/>
        </authorList>
    </citation>
    <scope>NUCLEOTIDE SEQUENCE</scope>
    <source>
        <strain evidence="7">CACC879</strain>
    </source>
</reference>
<dbReference type="InterPro" id="IPR018076">
    <property type="entry name" value="T2SS_GspF_dom"/>
</dbReference>
<accession>A0A1B2A6B9</accession>
<sequence length="333" mass="37875">MKTKTTVQFNTEFMLLLGRLLQNGFSLQQALEFMPIVFPTQKQWLHQVQTGLEAGKRLAPSLAAVSFPTHLVAQIELTELQGNLGECLLHLGQLQRIQQKRRRELVGVIAYPCFLLLFLGALIGMMQIYLFPEIAQFNPTTSATSPLQLFFRVMGTFVIMAGGLISVYLFRWHRRPLLQRLAAAFRWPFIGKTLQAYYQYCLLFDLATCLNNGLNLAEMHQLTHRLAKTSWLVQLMQQLETAVQKGGTLLANLADGVFYPPELQLVLAKGSPLQQMAKEVDLLAVIKYDELQRQLKQKVNWLQPLLFILIGIIIICTYLSILLPLYHTMEGIS</sequence>
<gene>
    <name evidence="7" type="ORF">PSR33_06375</name>
</gene>
<dbReference type="GO" id="GO:0005886">
    <property type="term" value="C:plasma membrane"/>
    <property type="evidence" value="ECO:0007669"/>
    <property type="project" value="UniProtKB-SubCell"/>
</dbReference>
<evidence type="ECO:0000256" key="3">
    <source>
        <dbReference type="ARBA" id="ARBA00022475"/>
    </source>
</evidence>
<dbReference type="EMBL" id="CP117683">
    <property type="protein sequence ID" value="WDC91812.1"/>
    <property type="molecule type" value="Genomic_DNA"/>
</dbReference>
<keyword evidence="6" id="KW-0472">Membrane</keyword>
<dbReference type="PANTHER" id="PTHR30012">
    <property type="entry name" value="GENERAL SECRETION PATHWAY PROTEIN"/>
    <property type="match status" value="1"/>
</dbReference>